<organism evidence="3 4">
    <name type="scientific">Nocardiopsis ansamitocini</name>
    <dbReference type="NCBI Taxonomy" id="1670832"/>
    <lineage>
        <taxon>Bacteria</taxon>
        <taxon>Bacillati</taxon>
        <taxon>Actinomycetota</taxon>
        <taxon>Actinomycetes</taxon>
        <taxon>Streptosporangiales</taxon>
        <taxon>Nocardiopsidaceae</taxon>
        <taxon>Nocardiopsis</taxon>
    </lineage>
</organism>
<sequence>MLAPALLLAGCAAPGPSASEVIPDLAENRLQPLEGAAEPRLPVTVDSIVPVEYRTSDTEDSYEKVEVADVSRILPLTGAIAEVVYTLGLGDNVVGRDVTATFDEAADLPVVSQGHEVSAEGVLALEPTLILADTWTGPYETVQQLRASGVTVVIVDQVWSLDEMYPRINQIAELLGVPERGEQLVERTQQQMADVRESVPDAASGRTIAFLYLRGSAGVYLLGGPGSGADALLAELGAKDAGTESGLDKAFSPITTEALIAAQPDVILVMSKGLDSVGGLDGIVEIPGIAQTPAGRNRRVIDYEDGLLLSFGPRTPQVLKAMGDDLAALYEGEGA</sequence>
<proteinExistence type="inferred from homology"/>
<accession>A0A9W6ULU7</accession>
<evidence type="ECO:0000256" key="1">
    <source>
        <dbReference type="ARBA" id="ARBA00008814"/>
    </source>
</evidence>
<dbReference type="Pfam" id="PF01497">
    <property type="entry name" value="Peripla_BP_2"/>
    <property type="match status" value="1"/>
</dbReference>
<dbReference type="SUPFAM" id="SSF53807">
    <property type="entry name" value="Helical backbone' metal receptor"/>
    <property type="match status" value="1"/>
</dbReference>
<dbReference type="Proteomes" id="UP001165092">
    <property type="component" value="Unassembled WGS sequence"/>
</dbReference>
<evidence type="ECO:0000313" key="3">
    <source>
        <dbReference type="EMBL" id="GLU50435.1"/>
    </source>
</evidence>
<dbReference type="RefSeq" id="WP_349497235.1">
    <property type="nucleotide sequence ID" value="NZ_BSQG01000014.1"/>
</dbReference>
<dbReference type="PANTHER" id="PTHR30535:SF4">
    <property type="entry name" value="HEMIN-BINDING PERIPLASMIC PROTEIN HMUT"/>
    <property type="match status" value="1"/>
</dbReference>
<dbReference type="InterPro" id="IPR050902">
    <property type="entry name" value="ABC_Transporter_SBP"/>
</dbReference>
<dbReference type="PROSITE" id="PS50983">
    <property type="entry name" value="FE_B12_PBP"/>
    <property type="match status" value="1"/>
</dbReference>
<evidence type="ECO:0000313" key="4">
    <source>
        <dbReference type="Proteomes" id="UP001165092"/>
    </source>
</evidence>
<gene>
    <name evidence="3" type="ORF">Nans01_47860</name>
</gene>
<comment type="similarity">
    <text evidence="1">Belongs to the bacterial solute-binding protein 8 family.</text>
</comment>
<dbReference type="EMBL" id="BSQG01000014">
    <property type="protein sequence ID" value="GLU50435.1"/>
    <property type="molecule type" value="Genomic_DNA"/>
</dbReference>
<name>A0A9W6ULU7_9ACTN</name>
<dbReference type="AlphaFoldDB" id="A0A9W6ULU7"/>
<keyword evidence="4" id="KW-1185">Reference proteome</keyword>
<dbReference type="CDD" id="cd01149">
    <property type="entry name" value="HutB"/>
    <property type="match status" value="1"/>
</dbReference>
<dbReference type="InterPro" id="IPR002491">
    <property type="entry name" value="ABC_transptr_periplasmic_BD"/>
</dbReference>
<evidence type="ECO:0000259" key="2">
    <source>
        <dbReference type="PROSITE" id="PS50983"/>
    </source>
</evidence>
<reference evidence="3" key="1">
    <citation type="submission" date="2023-02" db="EMBL/GenBank/DDBJ databases">
        <title>Nocardiopsis ansamitocini NBRC 112285.</title>
        <authorList>
            <person name="Ichikawa N."/>
            <person name="Sato H."/>
            <person name="Tonouchi N."/>
        </authorList>
    </citation>
    <scope>NUCLEOTIDE SEQUENCE</scope>
    <source>
        <strain evidence="3">NBRC 112285</strain>
    </source>
</reference>
<comment type="caution">
    <text evidence="3">The sequence shown here is derived from an EMBL/GenBank/DDBJ whole genome shotgun (WGS) entry which is preliminary data.</text>
</comment>
<protein>
    <submittedName>
        <fullName evidence="3">ABC transporter substrate-binding protein</fullName>
    </submittedName>
</protein>
<dbReference type="Gene3D" id="3.40.50.1980">
    <property type="entry name" value="Nitrogenase molybdenum iron protein domain"/>
    <property type="match status" value="2"/>
</dbReference>
<dbReference type="PANTHER" id="PTHR30535">
    <property type="entry name" value="VITAMIN B12-BINDING PROTEIN"/>
    <property type="match status" value="1"/>
</dbReference>
<feature type="domain" description="Fe/B12 periplasmic-binding" evidence="2">
    <location>
        <begin position="72"/>
        <end position="334"/>
    </location>
</feature>